<comment type="caution">
    <text evidence="1">The sequence shown here is derived from an EMBL/GenBank/DDBJ whole genome shotgun (WGS) entry which is preliminary data.</text>
</comment>
<gene>
    <name evidence="1" type="ORF">L3X39_06255</name>
</gene>
<evidence type="ECO:0000313" key="2">
    <source>
        <dbReference type="Proteomes" id="UP001200022"/>
    </source>
</evidence>
<protein>
    <submittedName>
        <fullName evidence="1">Uncharacterized protein</fullName>
    </submittedName>
</protein>
<dbReference type="Proteomes" id="UP001200022">
    <property type="component" value="Unassembled WGS sequence"/>
</dbReference>
<dbReference type="RefSeq" id="WP_237230919.1">
    <property type="nucleotide sequence ID" value="NZ_JAKKDV010000002.1"/>
</dbReference>
<keyword evidence="2" id="KW-1185">Reference proteome</keyword>
<evidence type="ECO:0000313" key="1">
    <source>
        <dbReference type="EMBL" id="MCF7560236.1"/>
    </source>
</evidence>
<dbReference type="EMBL" id="JAKKDV010000002">
    <property type="protein sequence ID" value="MCF7560236.1"/>
    <property type="molecule type" value="Genomic_DNA"/>
</dbReference>
<sequence>MKTLSKLTFFAILIALNISCSKEEGCSTDNTGNVIIENTNAKYRLHFYKSSPKASNTPGDLIVEPSSKGTISLPAGNYTTHIRLFTGGCNEDGSRCFVSWSTLAENKELDLSSCEDLNLIY</sequence>
<reference evidence="1 2" key="1">
    <citation type="submission" date="2022-01" db="EMBL/GenBank/DDBJ databases">
        <title>Draft genome sequence of Sabulilitoribacter multivorans KCTC 32326.</title>
        <authorList>
            <person name="Oh J.-S."/>
        </authorList>
    </citation>
    <scope>NUCLEOTIDE SEQUENCE [LARGE SCALE GENOMIC DNA]</scope>
    <source>
        <strain evidence="1 2">M-M16</strain>
    </source>
</reference>
<accession>A0ABS9IHK0</accession>
<organism evidence="1 2">
    <name type="scientific">Flaviramulus multivorans</name>
    <dbReference type="NCBI Taxonomy" id="1304750"/>
    <lineage>
        <taxon>Bacteria</taxon>
        <taxon>Pseudomonadati</taxon>
        <taxon>Bacteroidota</taxon>
        <taxon>Flavobacteriia</taxon>
        <taxon>Flavobacteriales</taxon>
        <taxon>Flavobacteriaceae</taxon>
        <taxon>Flaviramulus</taxon>
    </lineage>
</organism>
<name>A0ABS9IHK0_9FLAO</name>
<proteinExistence type="predicted"/>